<evidence type="ECO:0000256" key="1">
    <source>
        <dbReference type="SAM" id="MobiDB-lite"/>
    </source>
</evidence>
<dbReference type="AlphaFoldDB" id="M7T5B1"/>
<accession>M7T5B1</accession>
<dbReference type="HOGENOM" id="CLU_1713245_0_0_1"/>
<reference evidence="3" key="1">
    <citation type="journal article" date="2013" name="Genome Announc.">
        <title>Draft genome sequence of the grapevine dieback fungus Eutypa lata UCR-EL1.</title>
        <authorList>
            <person name="Blanco-Ulate B."/>
            <person name="Rolshausen P.E."/>
            <person name="Cantu D."/>
        </authorList>
    </citation>
    <scope>NUCLEOTIDE SEQUENCE [LARGE SCALE GENOMIC DNA]</scope>
    <source>
        <strain evidence="3">UCR-EL1</strain>
    </source>
</reference>
<gene>
    <name evidence="2" type="ORF">UCREL1_11238</name>
</gene>
<sequence length="153" mass="17828">MLLTIFIENNSKRQKTGRQLWGQFNFSILYGNMRLCPGSLAEFGVLDRTQPFETACVLKPGVWPGPQPKGERKWGFMWRGFDETEGIITEDYVTTEIIFADYGEGRMTFVGTFKYDGEDYMMQALRIKPGVERSRSEPTPNTEWLKYQPRHRI</sequence>
<proteinExistence type="predicted"/>
<dbReference type="Proteomes" id="UP000012174">
    <property type="component" value="Unassembled WGS sequence"/>
</dbReference>
<organism evidence="2 3">
    <name type="scientific">Eutypa lata (strain UCR-EL1)</name>
    <name type="common">Grapevine dieback disease fungus</name>
    <name type="synonym">Eutypa armeniacae</name>
    <dbReference type="NCBI Taxonomy" id="1287681"/>
    <lineage>
        <taxon>Eukaryota</taxon>
        <taxon>Fungi</taxon>
        <taxon>Dikarya</taxon>
        <taxon>Ascomycota</taxon>
        <taxon>Pezizomycotina</taxon>
        <taxon>Sordariomycetes</taxon>
        <taxon>Xylariomycetidae</taxon>
        <taxon>Xylariales</taxon>
        <taxon>Diatrypaceae</taxon>
        <taxon>Eutypa</taxon>
    </lineage>
</organism>
<dbReference type="KEGG" id="ela:UCREL1_11238"/>
<protein>
    <submittedName>
        <fullName evidence="2">Uncharacterized protein</fullName>
    </submittedName>
</protein>
<feature type="region of interest" description="Disordered" evidence="1">
    <location>
        <begin position="131"/>
        <end position="153"/>
    </location>
</feature>
<evidence type="ECO:0000313" key="3">
    <source>
        <dbReference type="Proteomes" id="UP000012174"/>
    </source>
</evidence>
<evidence type="ECO:0000313" key="2">
    <source>
        <dbReference type="EMBL" id="EMR61825.1"/>
    </source>
</evidence>
<dbReference type="OrthoDB" id="3531740at2759"/>
<dbReference type="EMBL" id="KB707540">
    <property type="protein sequence ID" value="EMR61825.1"/>
    <property type="molecule type" value="Genomic_DNA"/>
</dbReference>
<keyword evidence="3" id="KW-1185">Reference proteome</keyword>
<name>M7T5B1_EUTLA</name>